<evidence type="ECO:0000313" key="2">
    <source>
        <dbReference type="Proteomes" id="UP001236559"/>
    </source>
</evidence>
<accession>A0ABU0AUC2</accession>
<dbReference type="RefSeq" id="WP_307495046.1">
    <property type="nucleotide sequence ID" value="NZ_JAUSTN010000004.1"/>
</dbReference>
<evidence type="ECO:0008006" key="3">
    <source>
        <dbReference type="Google" id="ProtNLM"/>
    </source>
</evidence>
<organism evidence="1 2">
    <name type="scientific">Peptoniphilus koenoeneniae</name>
    <dbReference type="NCBI Taxonomy" id="507751"/>
    <lineage>
        <taxon>Bacteria</taxon>
        <taxon>Bacillati</taxon>
        <taxon>Bacillota</taxon>
        <taxon>Tissierellia</taxon>
        <taxon>Tissierellales</taxon>
        <taxon>Peptoniphilaceae</taxon>
        <taxon>Peptoniphilus</taxon>
    </lineage>
</organism>
<sequence>MKYIDNPYAKEFQSEFSHIFEIEGEKFGLLNDIFSGTDKVEADEFTINLHESYKKIKNGKVFYKIQDSEKVKINIDFEKRMDLGERVLSNAIVRLLLKKTFNIESDFYIFEDNKIIISQTDIAFSTLEKLEELANQIVRSNISTKFSENFLSLTGLGKIYFEGPLLKRTGELALIKILPPEKIENKIVLNILSGKRAFDDYKNKSKIFDNMIKTFNVDSEDQLFKKLKVLKASKQSLVAQNKKMEMELGYEAVKDFKNVATNFNGINYIYKILNNVNFKELKLISSKIMDEADYVQIYGIPNGNMGQVLIYRSRNLNIDLKGILDRDFSNLNGSGNMLSIKLNCSINELSNVMEKFLLKIKNSLEKGGKNV</sequence>
<gene>
    <name evidence="1" type="ORF">J2S72_000850</name>
</gene>
<comment type="caution">
    <text evidence="1">The sequence shown here is derived from an EMBL/GenBank/DDBJ whole genome shotgun (WGS) entry which is preliminary data.</text>
</comment>
<dbReference type="Proteomes" id="UP001236559">
    <property type="component" value="Unassembled WGS sequence"/>
</dbReference>
<protein>
    <recommendedName>
        <fullName evidence="3">Alanyl-tRNA synthetase</fullName>
    </recommendedName>
</protein>
<reference evidence="1 2" key="1">
    <citation type="submission" date="2023-07" db="EMBL/GenBank/DDBJ databases">
        <title>Genomic Encyclopedia of Type Strains, Phase IV (KMG-IV): sequencing the most valuable type-strain genomes for metagenomic binning, comparative biology and taxonomic classification.</title>
        <authorList>
            <person name="Goeker M."/>
        </authorList>
    </citation>
    <scope>NUCLEOTIDE SEQUENCE [LARGE SCALE GENOMIC DNA]</scope>
    <source>
        <strain evidence="1 2">DSM 22616</strain>
    </source>
</reference>
<evidence type="ECO:0000313" key="1">
    <source>
        <dbReference type="EMBL" id="MDQ0274829.1"/>
    </source>
</evidence>
<keyword evidence="2" id="KW-1185">Reference proteome</keyword>
<name>A0ABU0AUC2_9FIRM</name>
<proteinExistence type="predicted"/>
<dbReference type="EMBL" id="JAUSTN010000004">
    <property type="protein sequence ID" value="MDQ0274829.1"/>
    <property type="molecule type" value="Genomic_DNA"/>
</dbReference>